<dbReference type="EMBL" id="LVYU01000079">
    <property type="protein sequence ID" value="KZB01615.1"/>
    <property type="molecule type" value="Genomic_DNA"/>
</dbReference>
<dbReference type="InterPro" id="IPR039556">
    <property type="entry name" value="ICL/PEPM"/>
</dbReference>
<protein>
    <submittedName>
        <fullName evidence="1">Lyase</fullName>
    </submittedName>
</protein>
<keyword evidence="1" id="KW-0456">Lyase</keyword>
<dbReference type="CDD" id="cd00377">
    <property type="entry name" value="ICL_PEPM"/>
    <property type="match status" value="1"/>
</dbReference>
<dbReference type="SUPFAM" id="SSF51621">
    <property type="entry name" value="Phosphoenolpyruvate/pyruvate domain"/>
    <property type="match status" value="1"/>
</dbReference>
<dbReference type="InterPro" id="IPR040442">
    <property type="entry name" value="Pyrv_kinase-like_dom_sf"/>
</dbReference>
<comment type="caution">
    <text evidence="1">The sequence shown here is derived from an EMBL/GenBank/DDBJ whole genome shotgun (WGS) entry which is preliminary data.</text>
</comment>
<dbReference type="PANTHER" id="PTHR42905:SF5">
    <property type="entry name" value="CARBOXYVINYL-CARBOXYPHOSPHONATE PHOSPHORYLMUTASE, CHLOROPLASTIC"/>
    <property type="match status" value="1"/>
</dbReference>
<name>A0A154ILY6_RHILE</name>
<dbReference type="GO" id="GO:0016833">
    <property type="term" value="F:oxo-acid-lyase activity"/>
    <property type="evidence" value="ECO:0007669"/>
    <property type="project" value="UniProtKB-ARBA"/>
</dbReference>
<dbReference type="Gene3D" id="3.20.20.60">
    <property type="entry name" value="Phosphoenolpyruvate-binding domains"/>
    <property type="match status" value="1"/>
</dbReference>
<dbReference type="AlphaFoldDB" id="A0A154ILY6"/>
<accession>A0A154ILY6</accession>
<dbReference type="InterPro" id="IPR015813">
    <property type="entry name" value="Pyrv/PenolPyrv_kinase-like_dom"/>
</dbReference>
<reference evidence="1" key="1">
    <citation type="submission" date="2016-03" db="EMBL/GenBank/DDBJ databases">
        <title>Microsymbionts genomes from the relict species Vavilovia formosa.</title>
        <authorList>
            <person name="Chirak E."/>
            <person name="Kimeklis A."/>
            <person name="Kopat V."/>
            <person name="Andronov E."/>
        </authorList>
    </citation>
    <scope>NUCLEOTIDE SEQUENCE [LARGE SCALE GENOMIC DNA]</scope>
    <source>
        <strain evidence="1">Vaf12</strain>
    </source>
</reference>
<sequence length="312" mass="34441">MTMIGNREKVKFRDLVSRKQVFTPCVWDCYSAKAAEMAGFEAILLSGASLGFSMSGVPDLGLHNQEELVYATDRIADYSPLPLVIDADDGFGDVVQTFRTCYRLAKAGAGAILIEDTPNERGYARFGRAMEAATLAGKVDGNVPHEVVSQELWLAKIKASIEACQGTDCVVIARTESKLEKGLDDAIERCVRAAALGAEMTYVHGLRTLEECRKVAKELPGWKMFGDVATVNGVPFVRLEEIEALGFNLVTMHYLEKGSMYGMMDYGRHVFKDRSTRYADEHSMGGMTPAEQKASLERDSGWLDAEDRWKAL</sequence>
<organism evidence="1">
    <name type="scientific">Rhizobium leguminosarum</name>
    <dbReference type="NCBI Taxonomy" id="384"/>
    <lineage>
        <taxon>Bacteria</taxon>
        <taxon>Pseudomonadati</taxon>
        <taxon>Pseudomonadota</taxon>
        <taxon>Alphaproteobacteria</taxon>
        <taxon>Hyphomicrobiales</taxon>
        <taxon>Rhizobiaceae</taxon>
        <taxon>Rhizobium/Agrobacterium group</taxon>
        <taxon>Rhizobium</taxon>
    </lineage>
</organism>
<evidence type="ECO:0000313" key="1">
    <source>
        <dbReference type="EMBL" id="KZB01615.1"/>
    </source>
</evidence>
<proteinExistence type="predicted"/>
<dbReference type="PANTHER" id="PTHR42905">
    <property type="entry name" value="PHOSPHOENOLPYRUVATE CARBOXYLASE"/>
    <property type="match status" value="1"/>
</dbReference>
<dbReference type="Pfam" id="PF13714">
    <property type="entry name" value="PEP_mutase"/>
    <property type="match status" value="1"/>
</dbReference>
<dbReference type="RefSeq" id="WP_027689410.1">
    <property type="nucleotide sequence ID" value="NZ_CP171844.1"/>
</dbReference>
<gene>
    <name evidence="1" type="ORF">A4A59_01700</name>
</gene>